<dbReference type="Pfam" id="PF07171">
    <property type="entry name" value="MlrC_C"/>
    <property type="match status" value="1"/>
</dbReference>
<evidence type="ECO:0000313" key="3">
    <source>
        <dbReference type="EMBL" id="HEG91586.1"/>
    </source>
</evidence>
<feature type="domain" description="Microcystin LR degradation protein MlrC N-terminal" evidence="2">
    <location>
        <begin position="2"/>
        <end position="289"/>
    </location>
</feature>
<sequence length="489" mass="51949">MRVAIAELSHETNVFSSVPTDLAAFERSGIRRGAEIVDALRGTATTIAGFPDAAERAGFTALPILAVWATPSGTVTHDAFEALAGELVDGLERAAPLDGVLLSLHGAMVAEHARDADGELLRRVRAAVGPGIPVVAVLDLHANISASMVEAADILVGYDTYPHVDQRERGREAGDLLVRLIRGEIRPAKALLKPPMLPTSQNMTTDRDPMRTLIARAHELEAMPHALNVTVAGGFPPADVPEAGLSVLVTTDGDPDLAEALAEELGKLAWELREGFLGGVSSWDEAAQAIREVRSGPLVVVDIADNPWTGGPGDSAELLRFLLSNGVRDAALALIKDPDAVAACLAAGVGQTVELELGGKTDRLHGPPLPVRGYVRMLSDGRYVNRGPMHAGVVVDLGRSAVLVCDGVEVLVTERAESPIDLNVFRSHGIEPSERRVIALKGKGHFRAAFEPIAERVVLVEGPGITGSDLTRLPFRHIRRPIWPLDPLP</sequence>
<dbReference type="InterPro" id="IPR010799">
    <property type="entry name" value="MlrC_C"/>
</dbReference>
<proteinExistence type="predicted"/>
<evidence type="ECO:0000259" key="2">
    <source>
        <dbReference type="Pfam" id="PF07364"/>
    </source>
</evidence>
<dbReference type="InterPro" id="IPR015995">
    <property type="entry name" value="MlrC_N"/>
</dbReference>
<feature type="domain" description="Microcystin LR degradation protein MlrC C-terminal" evidence="1">
    <location>
        <begin position="300"/>
        <end position="477"/>
    </location>
</feature>
<protein>
    <submittedName>
        <fullName evidence="3">M81 family peptidase</fullName>
    </submittedName>
</protein>
<dbReference type="PIRSF" id="PIRSF012702">
    <property type="entry name" value="UCP012702"/>
    <property type="match status" value="1"/>
</dbReference>
<gene>
    <name evidence="3" type="ORF">ENP34_09115</name>
</gene>
<evidence type="ECO:0000259" key="1">
    <source>
        <dbReference type="Pfam" id="PF07171"/>
    </source>
</evidence>
<dbReference type="AlphaFoldDB" id="A0A831X1N3"/>
<name>A0A831X1N3_9BACT</name>
<dbReference type="EMBL" id="DSIY01000213">
    <property type="protein sequence ID" value="HEG91586.1"/>
    <property type="molecule type" value="Genomic_DNA"/>
</dbReference>
<dbReference type="Pfam" id="PF07364">
    <property type="entry name" value="DUF1485"/>
    <property type="match status" value="1"/>
</dbReference>
<organism evidence="3">
    <name type="scientific">Thermorudis peleae</name>
    <dbReference type="NCBI Taxonomy" id="1382356"/>
    <lineage>
        <taxon>Bacteria</taxon>
        <taxon>Pseudomonadati</taxon>
        <taxon>Thermomicrobiota</taxon>
        <taxon>Thermomicrobia</taxon>
        <taxon>Thermomicrobia incertae sedis</taxon>
        <taxon>Thermorudis</taxon>
    </lineage>
</organism>
<dbReference type="InterPro" id="IPR009197">
    <property type="entry name" value="MlrC"/>
</dbReference>
<reference evidence="3" key="1">
    <citation type="journal article" date="2020" name="mSystems">
        <title>Genome- and Community-Level Interaction Insights into Carbon Utilization and Element Cycling Functions of Hydrothermarchaeota in Hydrothermal Sediment.</title>
        <authorList>
            <person name="Zhou Z."/>
            <person name="Liu Y."/>
            <person name="Xu W."/>
            <person name="Pan J."/>
            <person name="Luo Z.H."/>
            <person name="Li M."/>
        </authorList>
    </citation>
    <scope>NUCLEOTIDE SEQUENCE [LARGE SCALE GENOMIC DNA]</scope>
    <source>
        <strain evidence="3">SpSt-210</strain>
    </source>
</reference>
<comment type="caution">
    <text evidence="3">The sequence shown here is derived from an EMBL/GenBank/DDBJ whole genome shotgun (WGS) entry which is preliminary data.</text>
</comment>
<accession>A0A831X1N3</accession>